<keyword evidence="7 8" id="KW-0874">Quinone</keyword>
<dbReference type="Proteomes" id="UP000007590">
    <property type="component" value="Chromosome"/>
</dbReference>
<feature type="compositionally biased region" description="Polar residues" evidence="9">
    <location>
        <begin position="227"/>
        <end position="238"/>
    </location>
</feature>
<comment type="catalytic activity">
    <reaction evidence="7 8">
        <text>a quinone + NADH + 5 H(+)(in) = a quinol + NAD(+) + 4 H(+)(out)</text>
        <dbReference type="Rhea" id="RHEA:57888"/>
        <dbReference type="ChEBI" id="CHEBI:15378"/>
        <dbReference type="ChEBI" id="CHEBI:24646"/>
        <dbReference type="ChEBI" id="CHEBI:57540"/>
        <dbReference type="ChEBI" id="CHEBI:57945"/>
        <dbReference type="ChEBI" id="CHEBI:132124"/>
    </reaction>
</comment>
<proteinExistence type="inferred from homology"/>
<dbReference type="GO" id="GO:0050136">
    <property type="term" value="F:NADH dehydrogenase (quinone) (non-electrogenic) activity"/>
    <property type="evidence" value="ECO:0007669"/>
    <property type="project" value="UniProtKB-UniRule"/>
</dbReference>
<comment type="function">
    <text evidence="7">NDH-1 shuttles electrons from NADH, via FMN and iron-sulfur (Fe-S) centers, to quinones in the respiratory chain. The immediate electron acceptor for the enzyme in this species is believed to be a menaquinone. Couples the redox reaction to proton translocation (for every two electrons transferred, four hydrogen ions are translocated across the cytoplasmic membrane), and thus conserves the redox energy in a proton gradient.</text>
</comment>
<dbReference type="Gene3D" id="1.20.58.1610">
    <property type="entry name" value="NADH:ubiquinone/plastoquinone oxidoreductase, chain 3"/>
    <property type="match status" value="1"/>
</dbReference>
<dbReference type="AlphaFoldDB" id="H8KTH8"/>
<keyword evidence="3 7" id="KW-0813">Transport</keyword>
<dbReference type="RefSeq" id="WP_014679663.1">
    <property type="nucleotide sequence ID" value="NC_017770.1"/>
</dbReference>
<name>H8KTH8_SOLCM</name>
<dbReference type="GO" id="GO:0048038">
    <property type="term" value="F:quinone binding"/>
    <property type="evidence" value="ECO:0007669"/>
    <property type="project" value="UniProtKB-KW"/>
</dbReference>
<feature type="transmembrane region" description="Helical" evidence="7">
    <location>
        <begin position="6"/>
        <end position="30"/>
    </location>
</feature>
<feature type="transmembrane region" description="Helical" evidence="7">
    <location>
        <begin position="103"/>
        <end position="124"/>
    </location>
</feature>
<dbReference type="InterPro" id="IPR038430">
    <property type="entry name" value="NDAH_ubi_oxred_su3_sf"/>
</dbReference>
<evidence type="ECO:0000256" key="3">
    <source>
        <dbReference type="ARBA" id="ARBA00022448"/>
    </source>
</evidence>
<keyword evidence="6 7" id="KW-0472">Membrane</keyword>
<keyword evidence="7" id="KW-1003">Cell membrane</keyword>
<comment type="similarity">
    <text evidence="2 7 8">Belongs to the complex I subunit 3 family.</text>
</comment>
<feature type="compositionally biased region" description="Basic and acidic residues" evidence="9">
    <location>
        <begin position="240"/>
        <end position="250"/>
    </location>
</feature>
<feature type="compositionally biased region" description="Polar residues" evidence="9">
    <location>
        <begin position="191"/>
        <end position="212"/>
    </location>
</feature>
<feature type="compositionally biased region" description="Polar residues" evidence="9">
    <location>
        <begin position="378"/>
        <end position="404"/>
    </location>
</feature>
<feature type="compositionally biased region" description="Basic and acidic residues" evidence="9">
    <location>
        <begin position="174"/>
        <end position="185"/>
    </location>
</feature>
<dbReference type="InterPro" id="IPR000440">
    <property type="entry name" value="NADH_UbQ/plastoQ_OxRdtase_su3"/>
</dbReference>
<reference evidence="10" key="1">
    <citation type="submission" date="2012-02" db="EMBL/GenBank/DDBJ databases">
        <title>The complete genome of Solitalea canadensis DSM 3403.</title>
        <authorList>
            <consortium name="US DOE Joint Genome Institute (JGI-PGF)"/>
            <person name="Lucas S."/>
            <person name="Copeland A."/>
            <person name="Lapidus A."/>
            <person name="Glavina del Rio T."/>
            <person name="Dalin E."/>
            <person name="Tice H."/>
            <person name="Bruce D."/>
            <person name="Goodwin L."/>
            <person name="Pitluck S."/>
            <person name="Peters L."/>
            <person name="Ovchinnikova G."/>
            <person name="Lu M."/>
            <person name="Kyrpides N."/>
            <person name="Mavromatis K."/>
            <person name="Ivanova N."/>
            <person name="Brettin T."/>
            <person name="Detter J.C."/>
            <person name="Han C."/>
            <person name="Larimer F."/>
            <person name="Land M."/>
            <person name="Hauser L."/>
            <person name="Markowitz V."/>
            <person name="Cheng J.-F."/>
            <person name="Hugenholtz P."/>
            <person name="Woyke T."/>
            <person name="Wu D."/>
            <person name="Spring S."/>
            <person name="Schroeder M."/>
            <person name="Kopitz M."/>
            <person name="Brambilla E."/>
            <person name="Klenk H.-P."/>
            <person name="Eisen J.A."/>
        </authorList>
    </citation>
    <scope>NUCLEOTIDE SEQUENCE</scope>
    <source>
        <strain evidence="10">DSM 3403</strain>
    </source>
</reference>
<feature type="compositionally biased region" description="Basic and acidic residues" evidence="9">
    <location>
        <begin position="297"/>
        <end position="318"/>
    </location>
</feature>
<keyword evidence="7 8" id="KW-0520">NAD</keyword>
<evidence type="ECO:0000256" key="5">
    <source>
        <dbReference type="ARBA" id="ARBA00022989"/>
    </source>
</evidence>
<dbReference type="KEGG" id="scn:Solca_1350"/>
<feature type="region of interest" description="Disordered" evidence="9">
    <location>
        <begin position="174"/>
        <end position="435"/>
    </location>
</feature>
<evidence type="ECO:0000256" key="6">
    <source>
        <dbReference type="ARBA" id="ARBA00023136"/>
    </source>
</evidence>
<keyword evidence="11" id="KW-1185">Reference proteome</keyword>
<organism evidence="10 11">
    <name type="scientific">Solitalea canadensis (strain ATCC 29591 / DSM 3403 / JCM 21819 / LMG 8368 / NBRC 15130 / NCIMB 12057 / USAM 9D)</name>
    <name type="common">Flexibacter canadensis</name>
    <dbReference type="NCBI Taxonomy" id="929556"/>
    <lineage>
        <taxon>Bacteria</taxon>
        <taxon>Pseudomonadati</taxon>
        <taxon>Bacteroidota</taxon>
        <taxon>Sphingobacteriia</taxon>
        <taxon>Sphingobacteriales</taxon>
        <taxon>Sphingobacteriaceae</taxon>
        <taxon>Solitalea</taxon>
    </lineage>
</organism>
<keyword evidence="4 7" id="KW-0812">Transmembrane</keyword>
<gene>
    <name evidence="7" type="primary">nuoA</name>
    <name evidence="10" type="ordered locus">Solca_1350</name>
</gene>
<accession>H8KTH8</accession>
<evidence type="ECO:0000256" key="1">
    <source>
        <dbReference type="ARBA" id="ARBA00004141"/>
    </source>
</evidence>
<dbReference type="GO" id="GO:0030964">
    <property type="term" value="C:NADH dehydrogenase complex"/>
    <property type="evidence" value="ECO:0007669"/>
    <property type="project" value="TreeGrafter"/>
</dbReference>
<evidence type="ECO:0000256" key="9">
    <source>
        <dbReference type="SAM" id="MobiDB-lite"/>
    </source>
</evidence>
<dbReference type="STRING" id="929556.Solca_1350"/>
<keyword evidence="10" id="KW-0830">Ubiquinone</keyword>
<sequence length="435" mass="48750">MQQSTQISAFGSILLFLVLGTAFVLVTLLMSKIISPKKPNFEKLTTYECGEEPMGSSWIQFNMRFYVIALVFLLFDVELIFLFPWSTVFGNKELIAAVPSWGWLSFFEMTIFISILLVGLVYVWKKGDLNWVKPQPVIPVVDTKIPSSLYQQLNLENYRVRAFVQVPIPEDKKETLSVEKSERRQYAPKTVTENTEQSTVAESVNATETETQAKPAYQPKFKPKTTPAETTSSDQGTVEKTAENAGEKPAYKPRFKPQVTEATQASKTASTEETSEAKPAYVPKFKPKLTSASTNEIKAEEKPEASNEIQENKQEETVKQAYVPKFKPRMASANTTEANRAENIESVSEPQEIKAGEPVKQAYVPKFKPRMAQKTEDINNGESSTSVSEATTNNVPATENPVSEETSKPSAYKPRFKPTMVKKEEDNSTTNTEDQ</sequence>
<dbReference type="PANTHER" id="PTHR11058">
    <property type="entry name" value="NADH-UBIQUINONE OXIDOREDUCTASE CHAIN 3"/>
    <property type="match status" value="1"/>
</dbReference>
<dbReference type="EMBL" id="CP003349">
    <property type="protein sequence ID" value="AFD06436.1"/>
    <property type="molecule type" value="Genomic_DNA"/>
</dbReference>
<dbReference type="HOGENOM" id="CLU_629895_0_0_10"/>
<evidence type="ECO:0000313" key="10">
    <source>
        <dbReference type="EMBL" id="AFD06436.1"/>
    </source>
</evidence>
<evidence type="ECO:0000256" key="2">
    <source>
        <dbReference type="ARBA" id="ARBA00008472"/>
    </source>
</evidence>
<evidence type="ECO:0000313" key="11">
    <source>
        <dbReference type="Proteomes" id="UP000007590"/>
    </source>
</evidence>
<protein>
    <recommendedName>
        <fullName evidence="7">NADH-quinone oxidoreductase subunit A</fullName>
        <ecNumber evidence="7">7.1.1.-</ecNumber>
    </recommendedName>
    <alternativeName>
        <fullName evidence="7">NADH dehydrogenase I subunit A</fullName>
    </alternativeName>
    <alternativeName>
        <fullName evidence="7">NDH-1 subunit A</fullName>
    </alternativeName>
    <alternativeName>
        <fullName evidence="7">NUO1</fullName>
    </alternativeName>
</protein>
<dbReference type="InterPro" id="IPR023043">
    <property type="entry name" value="NAD(P)H_OxRDtase_bac/plastid"/>
</dbReference>
<keyword evidence="5 7" id="KW-1133">Transmembrane helix</keyword>
<dbReference type="HAMAP" id="MF_01394">
    <property type="entry name" value="NDH1_NuoA"/>
    <property type="match status" value="1"/>
</dbReference>
<dbReference type="eggNOG" id="COG0838">
    <property type="taxonomic scope" value="Bacteria"/>
</dbReference>
<dbReference type="GO" id="GO:0008137">
    <property type="term" value="F:NADH dehydrogenase (ubiquinone) activity"/>
    <property type="evidence" value="ECO:0007669"/>
    <property type="project" value="InterPro"/>
</dbReference>
<dbReference type="Pfam" id="PF00507">
    <property type="entry name" value="Oxidored_q4"/>
    <property type="match status" value="1"/>
</dbReference>
<dbReference type="EC" id="7.1.1.-" evidence="7"/>
<comment type="subcellular location">
    <subcellularLocation>
        <location evidence="7">Cell inner membrane</location>
        <topology evidence="7">Multi-pass membrane protein</topology>
    </subcellularLocation>
    <subcellularLocation>
        <location evidence="8">Cell membrane</location>
        <topology evidence="8">Multi-pass membrane protein</topology>
    </subcellularLocation>
    <subcellularLocation>
        <location evidence="1">Membrane</location>
        <topology evidence="1">Multi-pass membrane protein</topology>
    </subcellularLocation>
</comment>
<dbReference type="PANTHER" id="PTHR11058:SF9">
    <property type="entry name" value="NADH-UBIQUINONE OXIDOREDUCTASE CHAIN 3"/>
    <property type="match status" value="1"/>
</dbReference>
<feature type="compositionally biased region" description="Polar residues" evidence="9">
    <location>
        <begin position="260"/>
        <end position="272"/>
    </location>
</feature>
<dbReference type="GO" id="GO:0005886">
    <property type="term" value="C:plasma membrane"/>
    <property type="evidence" value="ECO:0007669"/>
    <property type="project" value="UniProtKB-SubCell"/>
</dbReference>
<keyword evidence="7" id="KW-0997">Cell inner membrane</keyword>
<dbReference type="OrthoDB" id="9791970at2"/>
<keyword evidence="7" id="KW-1278">Translocase</keyword>
<evidence type="ECO:0000256" key="4">
    <source>
        <dbReference type="ARBA" id="ARBA00022692"/>
    </source>
</evidence>
<comment type="subunit">
    <text evidence="7">NDH-1 is composed of 14 different subunits. Subunits NuoA, H, J, K, L, M, N constitute the membrane sector of the complex.</text>
</comment>
<evidence type="ECO:0000256" key="7">
    <source>
        <dbReference type="HAMAP-Rule" id="MF_01394"/>
    </source>
</evidence>
<feature type="transmembrane region" description="Helical" evidence="7">
    <location>
        <begin position="65"/>
        <end position="83"/>
    </location>
</feature>
<evidence type="ECO:0000256" key="8">
    <source>
        <dbReference type="RuleBase" id="RU003639"/>
    </source>
</evidence>